<dbReference type="Proteomes" id="UP000249254">
    <property type="component" value="Unassembled WGS sequence"/>
</dbReference>
<feature type="region of interest" description="Disordered" evidence="1">
    <location>
        <begin position="35"/>
        <end position="59"/>
    </location>
</feature>
<feature type="transmembrane region" description="Helical" evidence="2">
    <location>
        <begin position="9"/>
        <end position="30"/>
    </location>
</feature>
<evidence type="ECO:0000256" key="2">
    <source>
        <dbReference type="SAM" id="Phobius"/>
    </source>
</evidence>
<dbReference type="AlphaFoldDB" id="A0A328AQ52"/>
<keyword evidence="2" id="KW-1133">Transmembrane helix</keyword>
<keyword evidence="4" id="KW-1185">Reference proteome</keyword>
<dbReference type="OrthoDB" id="7172052at2"/>
<protein>
    <submittedName>
        <fullName evidence="3">Uncharacterized protein</fullName>
    </submittedName>
</protein>
<keyword evidence="2" id="KW-0812">Transmembrane</keyword>
<dbReference type="RefSeq" id="WP_111529362.1">
    <property type="nucleotide sequence ID" value="NZ_JBHRSG010000003.1"/>
</dbReference>
<sequence length="216" mass="22377">MDSPNRNRIALIGGGAVVALVAGVSIAWMLTASHRGEPTPPPPASQGGLVIDPSAQPEGKVASTKPLRCFVAGQFVGEFTLAECAQRNGVATDALDVGVDQTGALAAAQQGGAVVTPLPPQEVKPVAQPAPETQSASGPAAACWRYEGTWRKLPADMTLSACAQTLFAGRCEKAGQALYGRWGQQTLRLVPGRIEISSDNRSFRTLSEQGQACPSS</sequence>
<proteinExistence type="predicted"/>
<comment type="caution">
    <text evidence="3">The sequence shown here is derived from an EMBL/GenBank/DDBJ whole genome shotgun (WGS) entry which is preliminary data.</text>
</comment>
<organism evidence="3 4">
    <name type="scientific">Phenylobacterium soli</name>
    <dbReference type="NCBI Taxonomy" id="2170551"/>
    <lineage>
        <taxon>Bacteria</taxon>
        <taxon>Pseudomonadati</taxon>
        <taxon>Pseudomonadota</taxon>
        <taxon>Alphaproteobacteria</taxon>
        <taxon>Caulobacterales</taxon>
        <taxon>Caulobacteraceae</taxon>
        <taxon>Phenylobacterium</taxon>
    </lineage>
</organism>
<evidence type="ECO:0000313" key="4">
    <source>
        <dbReference type="Proteomes" id="UP000249254"/>
    </source>
</evidence>
<reference evidence="4" key="1">
    <citation type="submission" date="2018-05" db="EMBL/GenBank/DDBJ databases">
        <authorList>
            <person name="Li X."/>
        </authorList>
    </citation>
    <scope>NUCLEOTIDE SEQUENCE [LARGE SCALE GENOMIC DNA]</scope>
    <source>
        <strain evidence="4">LX32</strain>
    </source>
</reference>
<dbReference type="EMBL" id="QFYQ01000001">
    <property type="protein sequence ID" value="RAK55614.1"/>
    <property type="molecule type" value="Genomic_DNA"/>
</dbReference>
<gene>
    <name evidence="3" type="ORF">DJ017_14400</name>
</gene>
<name>A0A328AQ52_9CAUL</name>
<evidence type="ECO:0000313" key="3">
    <source>
        <dbReference type="EMBL" id="RAK55614.1"/>
    </source>
</evidence>
<accession>A0A328AQ52</accession>
<evidence type="ECO:0000256" key="1">
    <source>
        <dbReference type="SAM" id="MobiDB-lite"/>
    </source>
</evidence>
<keyword evidence="2" id="KW-0472">Membrane</keyword>